<reference evidence="2" key="1">
    <citation type="submission" date="2016-10" db="EMBL/GenBank/DDBJ databases">
        <authorList>
            <person name="Varghese N."/>
            <person name="Submissions S."/>
        </authorList>
    </citation>
    <scope>NUCLEOTIDE SEQUENCE [LARGE SCALE GENOMIC DNA]</scope>
    <source>
        <strain evidence="2">CGMCC 1.10121</strain>
    </source>
</reference>
<dbReference type="PANTHER" id="PTHR34704:SF1">
    <property type="entry name" value="ATPASE"/>
    <property type="match status" value="1"/>
</dbReference>
<keyword evidence="2" id="KW-1185">Reference proteome</keyword>
<proteinExistence type="predicted"/>
<dbReference type="AlphaFoldDB" id="A0A1H8MRT5"/>
<dbReference type="PANTHER" id="PTHR34704">
    <property type="entry name" value="ATPASE"/>
    <property type="match status" value="1"/>
</dbReference>
<evidence type="ECO:0000313" key="2">
    <source>
        <dbReference type="Proteomes" id="UP000199126"/>
    </source>
</evidence>
<organism evidence="1 2">
    <name type="scientific">Halogranum amylolyticum</name>
    <dbReference type="NCBI Taxonomy" id="660520"/>
    <lineage>
        <taxon>Archaea</taxon>
        <taxon>Methanobacteriati</taxon>
        <taxon>Methanobacteriota</taxon>
        <taxon>Stenosarchaea group</taxon>
        <taxon>Halobacteria</taxon>
        <taxon>Halobacteriales</taxon>
        <taxon>Haloferacaceae</taxon>
    </lineage>
</organism>
<accession>A0A1H8MRT5</accession>
<evidence type="ECO:0000313" key="1">
    <source>
        <dbReference type="EMBL" id="SEO20132.1"/>
    </source>
</evidence>
<dbReference type="Proteomes" id="UP000199126">
    <property type="component" value="Unassembled WGS sequence"/>
</dbReference>
<protein>
    <submittedName>
        <fullName evidence="1">ATPase</fullName>
    </submittedName>
</protein>
<sequence length="86" mass="9626">MGVIFGRRRLGKTELVRQSLSGRDGTVLYQVTETTSKVQLTESVDVASESFPGVDRIKQEWESLLGYLAEQGAVIILDEFSALHRR</sequence>
<dbReference type="EMBL" id="FODV01000001">
    <property type="protein sequence ID" value="SEO20132.1"/>
    <property type="molecule type" value="Genomic_DNA"/>
</dbReference>
<gene>
    <name evidence="1" type="ORF">SAMN04487948_10152</name>
</gene>
<name>A0A1H8MRT5_9EURY</name>